<protein>
    <submittedName>
        <fullName evidence="1">Uncharacterized protein</fullName>
    </submittedName>
</protein>
<sequence>MELEDLRNAASYVMDMVQPETDPIALTPILDRLTIAPGRLKELLKDTAMESKIEFEWSAQVMGRSMSSQHLLQC</sequence>
<keyword evidence="2" id="KW-1185">Reference proteome</keyword>
<dbReference type="Gramene" id="TKW39625">
    <property type="protein sequence ID" value="TKW39625"/>
    <property type="gene ID" value="SEVIR_1G191500v2"/>
</dbReference>
<evidence type="ECO:0000313" key="2">
    <source>
        <dbReference type="Proteomes" id="UP000298652"/>
    </source>
</evidence>
<dbReference type="OMA" id="VMDMVQP"/>
<accession>A0A4U6WC33</accession>
<proteinExistence type="predicted"/>
<name>A0A4U6WC33_SETVI</name>
<dbReference type="AlphaFoldDB" id="A0A4U6WC33"/>
<reference evidence="1" key="1">
    <citation type="submission" date="2019-03" db="EMBL/GenBank/DDBJ databases">
        <title>WGS assembly of Setaria viridis.</title>
        <authorList>
            <person name="Huang P."/>
            <person name="Jenkins J."/>
            <person name="Grimwood J."/>
            <person name="Barry K."/>
            <person name="Healey A."/>
            <person name="Mamidi S."/>
            <person name="Sreedasyam A."/>
            <person name="Shu S."/>
            <person name="Feldman M."/>
            <person name="Wu J."/>
            <person name="Yu Y."/>
            <person name="Chen C."/>
            <person name="Johnson J."/>
            <person name="Rokhsar D."/>
            <person name="Baxter I."/>
            <person name="Schmutz J."/>
            <person name="Brutnell T."/>
            <person name="Kellogg E."/>
        </authorList>
    </citation>
    <scope>NUCLEOTIDE SEQUENCE [LARGE SCALE GENOMIC DNA]</scope>
</reference>
<dbReference type="EMBL" id="CM016552">
    <property type="protein sequence ID" value="TKW39625.1"/>
    <property type="molecule type" value="Genomic_DNA"/>
</dbReference>
<evidence type="ECO:0000313" key="1">
    <source>
        <dbReference type="EMBL" id="TKW39625.1"/>
    </source>
</evidence>
<dbReference type="Proteomes" id="UP000298652">
    <property type="component" value="Chromosome 1"/>
</dbReference>
<organism evidence="1 2">
    <name type="scientific">Setaria viridis</name>
    <name type="common">Green bristlegrass</name>
    <name type="synonym">Setaria italica subsp. viridis</name>
    <dbReference type="NCBI Taxonomy" id="4556"/>
    <lineage>
        <taxon>Eukaryota</taxon>
        <taxon>Viridiplantae</taxon>
        <taxon>Streptophyta</taxon>
        <taxon>Embryophyta</taxon>
        <taxon>Tracheophyta</taxon>
        <taxon>Spermatophyta</taxon>
        <taxon>Magnoliopsida</taxon>
        <taxon>Liliopsida</taxon>
        <taxon>Poales</taxon>
        <taxon>Poaceae</taxon>
        <taxon>PACMAD clade</taxon>
        <taxon>Panicoideae</taxon>
        <taxon>Panicodae</taxon>
        <taxon>Paniceae</taxon>
        <taxon>Cenchrinae</taxon>
        <taxon>Setaria</taxon>
    </lineage>
</organism>
<gene>
    <name evidence="1" type="ORF">SEVIR_1G191500v2</name>
</gene>